<keyword evidence="1" id="KW-0732">Signal</keyword>
<reference evidence="2 3" key="1">
    <citation type="submission" date="2014-11" db="EMBL/GenBank/DDBJ databases">
        <authorList>
            <person name="Zhu J."/>
            <person name="Qi W."/>
            <person name="Song R."/>
        </authorList>
    </citation>
    <scope>NUCLEOTIDE SEQUENCE [LARGE SCALE GENOMIC DNA]</scope>
</reference>
<name>A0A0G4FTN9_VITBC</name>
<dbReference type="Proteomes" id="UP000041254">
    <property type="component" value="Unassembled WGS sequence"/>
</dbReference>
<evidence type="ECO:0000313" key="3">
    <source>
        <dbReference type="Proteomes" id="UP000041254"/>
    </source>
</evidence>
<sequence>MARLALYLVCVCCVCLVAASVDPDVTEKLEGLLEFVLNVLARTKGDGADEANAADADETAVAHAPKANKGEVCPVLSMEAMAEEDGNGLSLPSAIVSARSEHYIDLPLGMARRLGYTEIVMAVHSHEGDANIIVQSQQGHVYGSSTAPSTKKASLFEDTIIVPTAANVTAHAFVVPAGGEDANVTVLLSLRNEGCKVPFAIPGIHNKTIVDLSADLRDVMLPPPRDDMSQTFAYYRKLSSVSEKDVAIAEKLIEELRKGHDSEKLLASSGLEPFEYRLDAKDTQKLWKDKETPVPRSRLTTREQAEVVTSEVNCPTSCCCYCYYQNCPDGRGLTRPSCEEGADRSPCTLFSVSSPCLNAPASCICPCTNTEYQISCTFTFTCTKFSPF</sequence>
<dbReference type="InParanoid" id="A0A0G4FTN9"/>
<organism evidence="2 3">
    <name type="scientific">Vitrella brassicaformis (strain CCMP3155)</name>
    <dbReference type="NCBI Taxonomy" id="1169540"/>
    <lineage>
        <taxon>Eukaryota</taxon>
        <taxon>Sar</taxon>
        <taxon>Alveolata</taxon>
        <taxon>Colpodellida</taxon>
        <taxon>Vitrellaceae</taxon>
        <taxon>Vitrella</taxon>
    </lineage>
</organism>
<accession>A0A0G4FTN9</accession>
<evidence type="ECO:0000313" key="2">
    <source>
        <dbReference type="EMBL" id="CEM18315.1"/>
    </source>
</evidence>
<proteinExistence type="predicted"/>
<gene>
    <name evidence="2" type="ORF">Vbra_16210</name>
</gene>
<feature type="signal peptide" evidence="1">
    <location>
        <begin position="1"/>
        <end position="19"/>
    </location>
</feature>
<protein>
    <submittedName>
        <fullName evidence="2">Uncharacterized protein</fullName>
    </submittedName>
</protein>
<dbReference type="PhylomeDB" id="A0A0G4FTN9"/>
<dbReference type="VEuPathDB" id="CryptoDB:Vbra_16210"/>
<feature type="chain" id="PRO_5005189518" evidence="1">
    <location>
        <begin position="20"/>
        <end position="388"/>
    </location>
</feature>
<evidence type="ECO:0000256" key="1">
    <source>
        <dbReference type="SAM" id="SignalP"/>
    </source>
</evidence>
<dbReference type="EMBL" id="CDMY01000499">
    <property type="protein sequence ID" value="CEM18315.1"/>
    <property type="molecule type" value="Genomic_DNA"/>
</dbReference>
<keyword evidence="3" id="KW-1185">Reference proteome</keyword>
<dbReference type="AlphaFoldDB" id="A0A0G4FTN9"/>